<accession>A0A258FP98</accession>
<reference evidence="1 2" key="1">
    <citation type="submission" date="2017-03" db="EMBL/GenBank/DDBJ databases">
        <title>Lifting the veil on microbial sulfur biogeochemistry in mining wastewaters.</title>
        <authorList>
            <person name="Kantor R.S."/>
            <person name="Colenbrander Nelson T."/>
            <person name="Marshall S."/>
            <person name="Bennett D."/>
            <person name="Apte S."/>
            <person name="Camacho D."/>
            <person name="Thomas B.C."/>
            <person name="Warren L.A."/>
            <person name="Banfield J.F."/>
        </authorList>
    </citation>
    <scope>NUCLEOTIDE SEQUENCE [LARGE SCALE GENOMIC DNA]</scope>
    <source>
        <strain evidence="1">32-69-9</strain>
    </source>
</reference>
<evidence type="ECO:0000313" key="1">
    <source>
        <dbReference type="EMBL" id="OYX33703.1"/>
    </source>
</evidence>
<dbReference type="Proteomes" id="UP000215595">
    <property type="component" value="Unassembled WGS sequence"/>
</dbReference>
<name>A0A258FP98_9CAUL</name>
<proteinExistence type="predicted"/>
<comment type="caution">
    <text evidence="1">The sequence shown here is derived from an EMBL/GenBank/DDBJ whole genome shotgun (WGS) entry which is preliminary data.</text>
</comment>
<dbReference type="AlphaFoldDB" id="A0A258FP98"/>
<evidence type="ECO:0000313" key="2">
    <source>
        <dbReference type="Proteomes" id="UP000215595"/>
    </source>
</evidence>
<dbReference type="EMBL" id="NCEB01000014">
    <property type="protein sequence ID" value="OYX33703.1"/>
    <property type="molecule type" value="Genomic_DNA"/>
</dbReference>
<protein>
    <recommendedName>
        <fullName evidence="3">DUF3108 domain-containing protein</fullName>
    </recommendedName>
</protein>
<evidence type="ECO:0008006" key="3">
    <source>
        <dbReference type="Google" id="ProtNLM"/>
    </source>
</evidence>
<gene>
    <name evidence="1" type="ORF">B7Z01_08090</name>
</gene>
<organism evidence="1 2">
    <name type="scientific">Brevundimonas subvibrioides</name>
    <dbReference type="NCBI Taxonomy" id="74313"/>
    <lineage>
        <taxon>Bacteria</taxon>
        <taxon>Pseudomonadati</taxon>
        <taxon>Pseudomonadota</taxon>
        <taxon>Alphaproteobacteria</taxon>
        <taxon>Caulobacterales</taxon>
        <taxon>Caulobacteraceae</taxon>
        <taxon>Brevundimonas</taxon>
    </lineage>
</organism>
<sequence length="237" mass="26579">MKHRSITGTILYTSKKPERLDQPRGIEHFRFTHHTDGKRTLRAHCEIEEPHPSVLRDIVYSLDEHGRPMDCHVRLTVDDRFMGSGWFRFTPDGVECESHGPAIGRLSQFMPLDAPIDGMGTHPVVADGYLLALFDWAEGEKKKLRVLLPSPDHRGATPPMISEVNIDAVFLGREAVTVRAGTFAAKHFQFIDDGTSGMAGQHPPYDVWITDDADGIMLQGGVGGYMQTWYELIALER</sequence>